<dbReference type="EMBL" id="LAZR01030135">
    <property type="protein sequence ID" value="KKL57531.1"/>
    <property type="molecule type" value="Genomic_DNA"/>
</dbReference>
<reference evidence="2" key="1">
    <citation type="journal article" date="2015" name="Nature">
        <title>Complex archaea that bridge the gap between prokaryotes and eukaryotes.</title>
        <authorList>
            <person name="Spang A."/>
            <person name="Saw J.H."/>
            <person name="Jorgensen S.L."/>
            <person name="Zaremba-Niedzwiedzka K."/>
            <person name="Martijn J."/>
            <person name="Lind A.E."/>
            <person name="van Eijk R."/>
            <person name="Schleper C."/>
            <person name="Guy L."/>
            <person name="Ettema T.J."/>
        </authorList>
    </citation>
    <scope>NUCLEOTIDE SEQUENCE</scope>
</reference>
<name>A0A0F9DUU3_9ZZZZ</name>
<dbReference type="InterPro" id="IPR012337">
    <property type="entry name" value="RNaseH-like_sf"/>
</dbReference>
<feature type="domain" description="DDE" evidence="1">
    <location>
        <begin position="309"/>
        <end position="421"/>
    </location>
</feature>
<dbReference type="AlphaFoldDB" id="A0A0F9DUU3"/>
<comment type="caution">
    <text evidence="2">The sequence shown here is derived from an EMBL/GenBank/DDBJ whole genome shotgun (WGS) entry which is preliminary data.</text>
</comment>
<sequence>MQKVSSITRLVRWLCKQLNFDELLVAVNILLEIITGKRDDIEFRTNYHEEYPNYRQFVVDPLAPFTTPQLKKVLPEADFKQIMKEHHLLTGNEIKPVKRHKHSHLPPSYARCKHCNAPAKFLYVNDGCKKSQLRCKVCKTLFQSNCIRKESKAKYWCPHCGRALYRWKSVDTHTIYKCGNKTCLCYLNNLEKLNEYEKKLQKTGMSSQFKLCYQYREYHFTPVELQTVRPRDTSCTLNNIHNSYNTVGLVLAYSISYGISARMTKQILRDVHNISISHQTVLNYLQNASVLVWNFIQKYQGMVSDSQIIADETYIRITDKWGYTWFVIGAQSKALWAFNISDNRGVLPALSTLSKVMENVPDSSTIEFIADGNPSYDAAVHAFNATSDNKSLSRIKVIGLSNDDDETKKYRHLKQLIERLNRTYKFHARARCGFKNSNGAAVLTTLFVAYYNFLRPHTSLKCKPPINVSKLAGINTIQGKWLKMLEMAA</sequence>
<organism evidence="2">
    <name type="scientific">marine sediment metagenome</name>
    <dbReference type="NCBI Taxonomy" id="412755"/>
    <lineage>
        <taxon>unclassified sequences</taxon>
        <taxon>metagenomes</taxon>
        <taxon>ecological metagenomes</taxon>
    </lineage>
</organism>
<evidence type="ECO:0000313" key="2">
    <source>
        <dbReference type="EMBL" id="KKL57531.1"/>
    </source>
</evidence>
<evidence type="ECO:0000259" key="1">
    <source>
        <dbReference type="Pfam" id="PF13610"/>
    </source>
</evidence>
<proteinExistence type="predicted"/>
<dbReference type="InterPro" id="IPR032874">
    <property type="entry name" value="DDE_dom"/>
</dbReference>
<dbReference type="SUPFAM" id="SSF53098">
    <property type="entry name" value="Ribonuclease H-like"/>
    <property type="match status" value="1"/>
</dbReference>
<accession>A0A0F9DUU3</accession>
<dbReference type="Pfam" id="PF13610">
    <property type="entry name" value="DDE_Tnp_IS240"/>
    <property type="match status" value="1"/>
</dbReference>
<protein>
    <recommendedName>
        <fullName evidence="1">DDE domain-containing protein</fullName>
    </recommendedName>
</protein>
<gene>
    <name evidence="2" type="ORF">LCGC14_2234490</name>
</gene>